<dbReference type="PANTHER" id="PTHR24273">
    <property type="entry name" value="FI04643P-RELATED"/>
    <property type="match status" value="1"/>
</dbReference>
<feature type="chain" id="PRO_5045614771" evidence="7">
    <location>
        <begin position="20"/>
        <end position="889"/>
    </location>
</feature>
<dbReference type="Gene3D" id="2.60.40.10">
    <property type="entry name" value="Immunoglobulins"/>
    <property type="match status" value="3"/>
</dbReference>
<keyword evidence="3 7" id="KW-0732">Signal</keyword>
<evidence type="ECO:0000256" key="6">
    <source>
        <dbReference type="ARBA" id="ARBA00022833"/>
    </source>
</evidence>
<dbReference type="Gene3D" id="2.60.120.380">
    <property type="match status" value="1"/>
</dbReference>
<dbReference type="InterPro" id="IPR024079">
    <property type="entry name" value="MetalloPept_cat_dom_sf"/>
</dbReference>
<dbReference type="Proteomes" id="UP001596415">
    <property type="component" value="Unassembled WGS sequence"/>
</dbReference>
<dbReference type="EMBL" id="JBHTBN010000001">
    <property type="protein sequence ID" value="MFC7356292.1"/>
    <property type="molecule type" value="Genomic_DNA"/>
</dbReference>
<dbReference type="NCBIfam" id="TIGR04183">
    <property type="entry name" value="Por_Secre_tail"/>
    <property type="match status" value="1"/>
</dbReference>
<dbReference type="SUPFAM" id="SSF55486">
    <property type="entry name" value="Metalloproteases ('zincins'), catalytic domain"/>
    <property type="match status" value="1"/>
</dbReference>
<keyword evidence="6" id="KW-0862">Zinc</keyword>
<dbReference type="RefSeq" id="WP_380215891.1">
    <property type="nucleotide sequence ID" value="NZ_JBHTBN010000001.1"/>
</dbReference>
<evidence type="ECO:0000313" key="9">
    <source>
        <dbReference type="EMBL" id="MFC7356292.1"/>
    </source>
</evidence>
<dbReference type="PANTHER" id="PTHR24273:SF32">
    <property type="entry name" value="HYALIN"/>
    <property type="match status" value="1"/>
</dbReference>
<dbReference type="InterPro" id="IPR013783">
    <property type="entry name" value="Ig-like_fold"/>
</dbReference>
<keyword evidence="10" id="KW-1185">Reference proteome</keyword>
<dbReference type="InterPro" id="IPR001818">
    <property type="entry name" value="Pept_M10_metallopeptidase"/>
</dbReference>
<evidence type="ECO:0000256" key="4">
    <source>
        <dbReference type="ARBA" id="ARBA00022737"/>
    </source>
</evidence>
<dbReference type="Pfam" id="PF00413">
    <property type="entry name" value="Peptidase_M10"/>
    <property type="match status" value="1"/>
</dbReference>
<comment type="caution">
    <text evidence="9">The sequence shown here is derived from an EMBL/GenBank/DDBJ whole genome shotgun (WGS) entry which is preliminary data.</text>
</comment>
<evidence type="ECO:0000259" key="8">
    <source>
        <dbReference type="PROSITE" id="PS50825"/>
    </source>
</evidence>
<dbReference type="InterPro" id="IPR026444">
    <property type="entry name" value="Secre_tail"/>
</dbReference>
<dbReference type="InterPro" id="IPR003410">
    <property type="entry name" value="HYR_dom"/>
</dbReference>
<evidence type="ECO:0000256" key="5">
    <source>
        <dbReference type="ARBA" id="ARBA00022801"/>
    </source>
</evidence>
<feature type="signal peptide" evidence="7">
    <location>
        <begin position="1"/>
        <end position="19"/>
    </location>
</feature>
<keyword evidence="5" id="KW-0378">Hydrolase</keyword>
<keyword evidence="1" id="KW-0645">Protease</keyword>
<feature type="domain" description="HYR" evidence="8">
    <location>
        <begin position="557"/>
        <end position="639"/>
    </location>
</feature>
<dbReference type="Gene3D" id="3.40.390.10">
    <property type="entry name" value="Collagenase (Catalytic Domain)"/>
    <property type="match status" value="1"/>
</dbReference>
<keyword evidence="4" id="KW-0677">Repeat</keyword>
<sequence length="889" mass="93010">MKKPIYILLFFATIFQTHAQLVSADGEKFLHKEVSTEEAQEMVKATVLSMITPYFDASIKRIIESRQNNINNLNDSPATCFAPDTDPAIIEEFYRNRNTNQNSLALPLDEQNSRFNLLNRWNATATNGGGLGQGDPTTLTWSYVPDGTSIGNNGCQVPDQGTFSSDFIAFFNGIYGPPTIPGDLTTAPWHLIFVDMFNSWSDASGLSFIYEPNDDGVTVALSSNPGISGVRGDMRISGHRIDGNSGVLACNYFPQNGDMIIDTADNFFSNNPGVGTINVLTHEIGHGVGILHVCPVNNTKLMEPFVTLAFQGPQEDDILAVNRNYGDTDETNDIPGTATLLGSNTLPTSYSRTQRSIDDNGDEDYFSFIISQPATLSGTLTPTGTTYLSGVQNSNGSCSPGTPFNALTVADVMFEILATDGITVLASGNANGAGATESVSGVSLPTAGIYYVKVSQQGALVDNVQMYDLGISLTAAGGGDTPPNAVCTNFTAQLDATGNVTILASNVDGGSNDAEGPVTLSVSPNSFTCADLGDNTVTLTVTDTANQTDTCTATVTVEDSVPPVAICQNITAQLDASGNATITGADVDNGSTDNCSIASLSVSPNTFTCSDVGANTVTLTVTDIDGNTATCTSVVIVEDSLDPNANCQNITIQLDASGNASISASDIDDGSSDNCGVASISASQTTFSCADVGVNTVILTVTDVNGNTDTCTSVVTVEDAINPTAVCQDITIQVDSSCSVTITGADVDNGSSDNCSIASLAVSPSSFTCADEGPNAVTLTVTDVNGNISTCTSIVTVERILSVEDITNQLSTIHLFPNPANDVITISNPNSIPLKELIIYDMAGRIVVSRNLSDIVTELNINISSLQSANYFVTIRGVDGQVNKKLTKK</sequence>
<dbReference type="PROSITE" id="PS50825">
    <property type="entry name" value="HYR"/>
    <property type="match status" value="1"/>
</dbReference>
<name>A0ABW2MQ90_9FLAO</name>
<evidence type="ECO:0000256" key="3">
    <source>
        <dbReference type="ARBA" id="ARBA00022729"/>
    </source>
</evidence>
<evidence type="ECO:0000313" key="10">
    <source>
        <dbReference type="Proteomes" id="UP001596415"/>
    </source>
</evidence>
<keyword evidence="2" id="KW-0479">Metal-binding</keyword>
<evidence type="ECO:0000256" key="7">
    <source>
        <dbReference type="SAM" id="SignalP"/>
    </source>
</evidence>
<dbReference type="Pfam" id="PF18962">
    <property type="entry name" value="Por_Secre_tail"/>
    <property type="match status" value="1"/>
</dbReference>
<protein>
    <submittedName>
        <fullName evidence="9">T9SS type A sorting domain-containing protein</fullName>
    </submittedName>
</protein>
<reference evidence="10" key="1">
    <citation type="journal article" date="2019" name="Int. J. Syst. Evol. Microbiol.">
        <title>The Global Catalogue of Microorganisms (GCM) 10K type strain sequencing project: providing services to taxonomists for standard genome sequencing and annotation.</title>
        <authorList>
            <consortium name="The Broad Institute Genomics Platform"/>
            <consortium name="The Broad Institute Genome Sequencing Center for Infectious Disease"/>
            <person name="Wu L."/>
            <person name="Ma J."/>
        </authorList>
    </citation>
    <scope>NUCLEOTIDE SEQUENCE [LARGE SCALE GENOMIC DNA]</scope>
    <source>
        <strain evidence="10">CGMCC 1.16306</strain>
    </source>
</reference>
<evidence type="ECO:0000256" key="1">
    <source>
        <dbReference type="ARBA" id="ARBA00022670"/>
    </source>
</evidence>
<organism evidence="9 10">
    <name type="scientific">Jejudonia soesokkakensis</name>
    <dbReference type="NCBI Taxonomy" id="1323432"/>
    <lineage>
        <taxon>Bacteria</taxon>
        <taxon>Pseudomonadati</taxon>
        <taxon>Bacteroidota</taxon>
        <taxon>Flavobacteriia</taxon>
        <taxon>Flavobacteriales</taxon>
        <taxon>Flavobacteriaceae</taxon>
        <taxon>Jejudonia</taxon>
    </lineage>
</organism>
<proteinExistence type="predicted"/>
<evidence type="ECO:0000256" key="2">
    <source>
        <dbReference type="ARBA" id="ARBA00022723"/>
    </source>
</evidence>
<gene>
    <name evidence="9" type="ORF">ACFQO1_01225</name>
</gene>
<accession>A0ABW2MQ90</accession>